<dbReference type="Gene3D" id="3.80.10.10">
    <property type="entry name" value="Ribonuclease Inhibitor"/>
    <property type="match status" value="2"/>
</dbReference>
<comment type="caution">
    <text evidence="1">The sequence shown here is derived from an EMBL/GenBank/DDBJ whole genome shotgun (WGS) entry which is preliminary data.</text>
</comment>
<dbReference type="PANTHER" id="PTHR38926">
    <property type="entry name" value="F-BOX DOMAIN CONTAINING PROTEIN, EXPRESSED"/>
    <property type="match status" value="1"/>
</dbReference>
<sequence length="938" mass="105291">MSAEHIYALGSSSVSQEEIERLRYYGALIRIVAWNHKAAPDTPGYYDYIDGSSLKQLRLVVGDAQGPLLPNLDTLSWARLTLTMDPASLSVLMSPDLKTLRMNSVFDKGEWQPLIERLLLASLPTAPNLEHLHLDYGAYYSELRLSSEITYPISKLRSLRSLTLLFPTHQTWNEIRSNTVLDALQQLAPLRNLERLEFRPGHIVGGSTASTSSSHHDVLFPNLHRLKLHVVSCGSSSRILFEALRTPSLRSLEATLEYHTNTAAEEAFTTMARCFPNLQSLGTSMSHDDDTWDDWPSPLTEVISPLFTVRSIERLVILAGLRPQFTVGDADLDAIYAAWPHLRVLDLATFPPPMPSYEVEWEDIDRFDYRRDDPHHSERARRGALARGARVCKAFRDIALPVLWAHLHNLVPFFRLLPTCVIVQETYLGLMVSKKCIYALSNGSVPQEKITRLRYYGALIRVVAWNNRATPDTPGYHDYIQDPSLTQLRLLIGEAPSNPILPNLDTLSWKLTSTQEPSSLSILMSPKLKTLRIDSVYDMGEWQTFLEQLLVVSLPIAPGLEHLSINCTAYYSELRLSPEITCPISKLVLLRSLTLSFPTHETWNEIRSDIMLNTLQMLAPLQRLERLQFRPGHIVSGSMVAASSSPGDPLFPNLQQLQLHQIRCGPPTRALFEALRTPSLRRLEASFEYRNSAELKEAFATMACCFPNLQSLSSIFSYDDEGGLSDIEDDLRSPLAEDISPLLAVRSMERIILSEIRPHHTVGDADLNAISAAWPHLRILDLAGFPSPPSLYGGGGIGMASSAAFAIRCRDLQRLSLSSLNMKSLNTSRALTDDEYPRTDNPLRSFKIRELYGTEGDCVRCGRALDRLFPHLNVVENVTSFTPSGSVDTTTAYAQRRSFHALRYKLFSTILAYQNARNEDSDLSTVRPSPDAELLYDN</sequence>
<dbReference type="EMBL" id="JAPEVG010000025">
    <property type="protein sequence ID" value="KAJ8495325.1"/>
    <property type="molecule type" value="Genomic_DNA"/>
</dbReference>
<name>A0AAD7U0U0_9APHY</name>
<gene>
    <name evidence="1" type="ORF">ONZ51_g1775</name>
</gene>
<evidence type="ECO:0000313" key="1">
    <source>
        <dbReference type="EMBL" id="KAJ8495325.1"/>
    </source>
</evidence>
<evidence type="ECO:0000313" key="2">
    <source>
        <dbReference type="Proteomes" id="UP001215151"/>
    </source>
</evidence>
<dbReference type="PANTHER" id="PTHR38926:SF5">
    <property type="entry name" value="F-BOX AND LEUCINE-RICH REPEAT PROTEIN 6"/>
    <property type="match status" value="1"/>
</dbReference>
<proteinExistence type="predicted"/>
<dbReference type="Proteomes" id="UP001215151">
    <property type="component" value="Unassembled WGS sequence"/>
</dbReference>
<dbReference type="InterPro" id="IPR032675">
    <property type="entry name" value="LRR_dom_sf"/>
</dbReference>
<accession>A0AAD7U0U0</accession>
<dbReference type="AlphaFoldDB" id="A0AAD7U0U0"/>
<reference evidence="1" key="1">
    <citation type="submission" date="2022-11" db="EMBL/GenBank/DDBJ databases">
        <title>Genome Sequence of Cubamyces cubensis.</title>
        <authorList>
            <person name="Buettner E."/>
        </authorList>
    </citation>
    <scope>NUCLEOTIDE SEQUENCE</scope>
    <source>
        <strain evidence="1">MPL-01</strain>
    </source>
</reference>
<keyword evidence="2" id="KW-1185">Reference proteome</keyword>
<protein>
    <submittedName>
        <fullName evidence="1">Uncharacterized protein</fullName>
    </submittedName>
</protein>
<dbReference type="SUPFAM" id="SSF52047">
    <property type="entry name" value="RNI-like"/>
    <property type="match status" value="2"/>
</dbReference>
<organism evidence="1 2">
    <name type="scientific">Trametes cubensis</name>
    <dbReference type="NCBI Taxonomy" id="1111947"/>
    <lineage>
        <taxon>Eukaryota</taxon>
        <taxon>Fungi</taxon>
        <taxon>Dikarya</taxon>
        <taxon>Basidiomycota</taxon>
        <taxon>Agaricomycotina</taxon>
        <taxon>Agaricomycetes</taxon>
        <taxon>Polyporales</taxon>
        <taxon>Polyporaceae</taxon>
        <taxon>Trametes</taxon>
    </lineage>
</organism>